<dbReference type="GeneID" id="109055875"/>
<dbReference type="PROSITE" id="PS50011">
    <property type="entry name" value="PROTEIN_KINASE_DOM"/>
    <property type="match status" value="1"/>
</dbReference>
<dbReference type="FunFam" id="3.30.200.20:FF:000002">
    <property type="entry name" value="Calcium/calmodulin-dependent protein kinase type II subunit delta isoform 2"/>
    <property type="match status" value="1"/>
</dbReference>
<dbReference type="EC" id="2.7.11.17" evidence="2"/>
<evidence type="ECO:0000256" key="12">
    <source>
        <dbReference type="ARBA" id="ARBA00056581"/>
    </source>
</evidence>
<gene>
    <name evidence="17" type="primary">camk2g1</name>
</gene>
<evidence type="ECO:0000256" key="1">
    <source>
        <dbReference type="ARBA" id="ARBA00005354"/>
    </source>
</evidence>
<evidence type="ECO:0000259" key="16">
    <source>
        <dbReference type="PROSITE" id="PS50011"/>
    </source>
</evidence>
<dbReference type="GO" id="GO:0004683">
    <property type="term" value="F:calcium/calmodulin-dependent protein kinase activity"/>
    <property type="evidence" value="ECO:0007669"/>
    <property type="project" value="UniProtKB-EC"/>
</dbReference>
<dbReference type="Pfam" id="PF08332">
    <property type="entry name" value="CaMKII_AD"/>
    <property type="match status" value="1"/>
</dbReference>
<comment type="catalytic activity">
    <reaction evidence="10">
        <text>L-threonyl-[protein] + ATP = O-phospho-L-threonyl-[protein] + ADP + H(+)</text>
        <dbReference type="Rhea" id="RHEA:46608"/>
        <dbReference type="Rhea" id="RHEA-COMP:11060"/>
        <dbReference type="Rhea" id="RHEA-COMP:11605"/>
        <dbReference type="ChEBI" id="CHEBI:15378"/>
        <dbReference type="ChEBI" id="CHEBI:30013"/>
        <dbReference type="ChEBI" id="CHEBI:30616"/>
        <dbReference type="ChEBI" id="CHEBI:61977"/>
        <dbReference type="ChEBI" id="CHEBI:456216"/>
        <dbReference type="EC" id="2.7.11.17"/>
    </reaction>
</comment>
<keyword evidence="3" id="KW-0723">Serine/threonine-protein kinase</keyword>
<dbReference type="PROSITE" id="PS00107">
    <property type="entry name" value="PROTEIN_KINASE_ATP"/>
    <property type="match status" value="1"/>
</dbReference>
<evidence type="ECO:0000256" key="15">
    <source>
        <dbReference type="SAM" id="MobiDB-lite"/>
    </source>
</evidence>
<feature type="domain" description="Protein kinase" evidence="16">
    <location>
        <begin position="35"/>
        <end position="293"/>
    </location>
</feature>
<feature type="compositionally biased region" description="Polar residues" evidence="15">
    <location>
        <begin position="371"/>
        <end position="387"/>
    </location>
</feature>
<comment type="catalytic activity">
    <reaction evidence="11">
        <text>L-seryl-[protein] + ATP = O-phospho-L-seryl-[protein] + ADP + H(+)</text>
        <dbReference type="Rhea" id="RHEA:17989"/>
        <dbReference type="Rhea" id="RHEA-COMP:9863"/>
        <dbReference type="Rhea" id="RHEA-COMP:11604"/>
        <dbReference type="ChEBI" id="CHEBI:15378"/>
        <dbReference type="ChEBI" id="CHEBI:29999"/>
        <dbReference type="ChEBI" id="CHEBI:30616"/>
        <dbReference type="ChEBI" id="CHEBI:83421"/>
        <dbReference type="ChEBI" id="CHEBI:456216"/>
        <dbReference type="EC" id="2.7.11.17"/>
    </reaction>
</comment>
<evidence type="ECO:0000256" key="4">
    <source>
        <dbReference type="ARBA" id="ARBA00022553"/>
    </source>
</evidence>
<feature type="compositionally biased region" description="Low complexity" evidence="15">
    <location>
        <begin position="1"/>
        <end position="12"/>
    </location>
</feature>
<keyword evidence="6 14" id="KW-0547">Nucleotide-binding</keyword>
<dbReference type="GO" id="GO:0005516">
    <property type="term" value="F:calmodulin binding"/>
    <property type="evidence" value="ECO:0007669"/>
    <property type="project" value="UniProtKB-KW"/>
</dbReference>
<dbReference type="Proteomes" id="UP001155660">
    <property type="component" value="Chromosome A12"/>
</dbReference>
<evidence type="ECO:0000256" key="2">
    <source>
        <dbReference type="ARBA" id="ARBA00012434"/>
    </source>
</evidence>
<keyword evidence="9" id="KW-0112">Calmodulin-binding</keyword>
<dbReference type="InterPro" id="IPR013543">
    <property type="entry name" value="Ca/CaM-dep_prot_kinase-assoc"/>
</dbReference>
<dbReference type="FunFam" id="1.10.510.10:FF:000001">
    <property type="entry name" value="Calcium/calmodulin-dependent protein kinase type II subunit delta"/>
    <property type="match status" value="1"/>
</dbReference>
<evidence type="ECO:0000313" key="17">
    <source>
        <dbReference type="RefSeq" id="XP_042623924.1"/>
    </source>
</evidence>
<dbReference type="CDD" id="cd14086">
    <property type="entry name" value="STKc_CaMKII"/>
    <property type="match status" value="1"/>
</dbReference>
<dbReference type="InterPro" id="IPR000719">
    <property type="entry name" value="Prot_kinase_dom"/>
</dbReference>
<dbReference type="InterPro" id="IPR017441">
    <property type="entry name" value="Protein_kinase_ATP_BS"/>
</dbReference>
<reference evidence="17" key="1">
    <citation type="submission" date="2025-08" db="UniProtKB">
        <authorList>
            <consortium name="RefSeq"/>
        </authorList>
    </citation>
    <scope>IDENTIFICATION</scope>
    <source>
        <tissue evidence="17">Muscle</tissue>
    </source>
</reference>
<comment type="similarity">
    <text evidence="1">Belongs to the protein kinase superfamily. CAMK Ser/Thr protein kinase family. CaMK subfamily.</text>
</comment>
<name>A0A9Q9YPC5_CYPCA</name>
<evidence type="ECO:0000256" key="6">
    <source>
        <dbReference type="ARBA" id="ARBA00022741"/>
    </source>
</evidence>
<keyword evidence="5" id="KW-0808">Transferase</keyword>
<keyword evidence="7 17" id="KW-0418">Kinase</keyword>
<dbReference type="PANTHER" id="PTHR24347">
    <property type="entry name" value="SERINE/THREONINE-PROTEIN KINASE"/>
    <property type="match status" value="1"/>
</dbReference>
<dbReference type="AlphaFoldDB" id="A0A9Q9YPC5"/>
<evidence type="ECO:0000256" key="11">
    <source>
        <dbReference type="ARBA" id="ARBA00047430"/>
    </source>
</evidence>
<dbReference type="GO" id="GO:0043226">
    <property type="term" value="C:organelle"/>
    <property type="evidence" value="ECO:0007669"/>
    <property type="project" value="UniProtKB-ARBA"/>
</dbReference>
<comment type="subunit">
    <text evidence="13">CAMK2 is composed of four different chains: alpha, beta, gamma, and delta. The different isoforms assemble into homo- or heteromultimeric holoenzymes composed of 8 to 12 subunits.</text>
</comment>
<accession>A0A9Q9YPC5</accession>
<dbReference type="GO" id="GO:0005524">
    <property type="term" value="F:ATP binding"/>
    <property type="evidence" value="ECO:0007669"/>
    <property type="project" value="UniProtKB-UniRule"/>
</dbReference>
<sequence length="543" mass="61373">MRFSSRNLNRSSRGIDPPPHNMATIVTSTRFTDEYQLYEELGKGAFSVVRRCVKKSTGQEYAAKIINTKKLSARDHQKLEREARICRLLKHPNIVRLHESISEEGFHYLVFDLVTGGELFEDIVAREYYSEADASQCINQILESVNHIHQHDIVHRDLKPENLLLASKMKGAAVKLADFGLAIEVQGDQQAWFGFAGTPGYLSPEVLRKDPYGKPVDIWACGVILYILLVGYPPFWDEDQHKLYQQIKAGAYDFPSPEWDTVTPEAKNLINQMLTINPAKRITAEQALKHPWVCQRSTVASMMHRQETVECLRKFNARRKLKGAILTTMLVSRNFSACKSLLNKKADGVKPQTNNTKNSVVSAVVNAMKESNTASSTPMEPQTTVVHNTVDGPKGSTESCNTNEEEDMKARKQEIIKITEQLIEAVNNGDFEAYTRICDPGLTSFEPEALGNLVEGMDFHKFYFEHLLSKNNKPVHTTILNPHVHLIGEDAACIAYIRLTQYIDSQGRPRSCQSEETRVWHRRDAKWLNVHFHCSGAPAAPLQ</sequence>
<feature type="region of interest" description="Disordered" evidence="15">
    <location>
        <begin position="1"/>
        <end position="22"/>
    </location>
</feature>
<dbReference type="PROSITE" id="PS00108">
    <property type="entry name" value="PROTEIN_KINASE_ST"/>
    <property type="match status" value="1"/>
</dbReference>
<evidence type="ECO:0000256" key="9">
    <source>
        <dbReference type="ARBA" id="ARBA00022860"/>
    </source>
</evidence>
<dbReference type="RefSeq" id="XP_042623924.1">
    <property type="nucleotide sequence ID" value="XM_042767990.1"/>
</dbReference>
<keyword evidence="8 14" id="KW-0067">ATP-binding</keyword>
<proteinExistence type="inferred from homology"/>
<evidence type="ECO:0000256" key="5">
    <source>
        <dbReference type="ARBA" id="ARBA00022679"/>
    </source>
</evidence>
<organism evidence="17">
    <name type="scientific">Cyprinus carpio</name>
    <name type="common">Common carp</name>
    <dbReference type="NCBI Taxonomy" id="7962"/>
    <lineage>
        <taxon>Eukaryota</taxon>
        <taxon>Metazoa</taxon>
        <taxon>Chordata</taxon>
        <taxon>Craniata</taxon>
        <taxon>Vertebrata</taxon>
        <taxon>Euteleostomi</taxon>
        <taxon>Actinopterygii</taxon>
        <taxon>Neopterygii</taxon>
        <taxon>Teleostei</taxon>
        <taxon>Ostariophysi</taxon>
        <taxon>Cypriniformes</taxon>
        <taxon>Cyprinidae</taxon>
        <taxon>Cyprininae</taxon>
        <taxon>Cyprinus</taxon>
    </lineage>
</organism>
<evidence type="ECO:0000256" key="3">
    <source>
        <dbReference type="ARBA" id="ARBA00022527"/>
    </source>
</evidence>
<feature type="binding site" evidence="14">
    <location>
        <position position="64"/>
    </location>
    <ligand>
        <name>ATP</name>
        <dbReference type="ChEBI" id="CHEBI:30616"/>
    </ligand>
</feature>
<evidence type="ECO:0000256" key="13">
    <source>
        <dbReference type="ARBA" id="ARBA00064333"/>
    </source>
</evidence>
<dbReference type="FunFam" id="3.10.450.50:FF:000001">
    <property type="entry name" value="calcium/calmodulin-dependent protein kinase type II subunit gamma isoform X1"/>
    <property type="match status" value="1"/>
</dbReference>
<evidence type="ECO:0000256" key="14">
    <source>
        <dbReference type="PROSITE-ProRule" id="PRU10141"/>
    </source>
</evidence>
<protein>
    <recommendedName>
        <fullName evidence="2">calcium/calmodulin-dependent protein kinase</fullName>
        <ecNumber evidence="2">2.7.11.17</ecNumber>
    </recommendedName>
</protein>
<evidence type="ECO:0000256" key="8">
    <source>
        <dbReference type="ARBA" id="ARBA00022840"/>
    </source>
</evidence>
<dbReference type="InterPro" id="IPR008271">
    <property type="entry name" value="Ser/Thr_kinase_AS"/>
</dbReference>
<dbReference type="SMART" id="SM00220">
    <property type="entry name" value="S_TKc"/>
    <property type="match status" value="1"/>
</dbReference>
<evidence type="ECO:0000256" key="7">
    <source>
        <dbReference type="ARBA" id="ARBA00022777"/>
    </source>
</evidence>
<keyword evidence="4" id="KW-0597">Phosphoprotein</keyword>
<feature type="region of interest" description="Disordered" evidence="15">
    <location>
        <begin position="371"/>
        <end position="406"/>
    </location>
</feature>
<dbReference type="Pfam" id="PF00069">
    <property type="entry name" value="Pkinase"/>
    <property type="match status" value="1"/>
</dbReference>
<evidence type="ECO:0000256" key="10">
    <source>
        <dbReference type="ARBA" id="ARBA00047307"/>
    </source>
</evidence>
<comment type="function">
    <text evidence="12">CaM-kinase II (CAMK2) is a prominent kinase in the central nervous system.</text>
</comment>